<keyword evidence="3" id="KW-0808">Transferase</keyword>
<dbReference type="OrthoDB" id="2104723at2759"/>
<evidence type="ECO:0000256" key="4">
    <source>
        <dbReference type="ARBA" id="ARBA00022741"/>
    </source>
</evidence>
<dbReference type="Pfam" id="PF08543">
    <property type="entry name" value="Phos_pyr_kin"/>
    <property type="match status" value="1"/>
</dbReference>
<dbReference type="InterPro" id="IPR013749">
    <property type="entry name" value="PM/HMP-P_kinase-1"/>
</dbReference>
<evidence type="ECO:0000256" key="1">
    <source>
        <dbReference type="ARBA" id="ARBA00008805"/>
    </source>
</evidence>
<evidence type="ECO:0000256" key="5">
    <source>
        <dbReference type="ARBA" id="ARBA00022777"/>
    </source>
</evidence>
<dbReference type="InterPro" id="IPR004625">
    <property type="entry name" value="PyrdxlKinase"/>
</dbReference>
<evidence type="ECO:0000259" key="7">
    <source>
        <dbReference type="Pfam" id="PF08543"/>
    </source>
</evidence>
<evidence type="ECO:0000256" key="2">
    <source>
        <dbReference type="ARBA" id="ARBA00012104"/>
    </source>
</evidence>
<comment type="caution">
    <text evidence="8">The sequence shown here is derived from an EMBL/GenBank/DDBJ whole genome shotgun (WGS) entry which is preliminary data.</text>
</comment>
<dbReference type="EMBL" id="LFZN01000001">
    <property type="protein sequence ID" value="KXT07648.1"/>
    <property type="molecule type" value="Genomic_DNA"/>
</dbReference>
<keyword evidence="9" id="KW-1185">Reference proteome</keyword>
<keyword evidence="6" id="KW-0067">ATP-binding</keyword>
<keyword evidence="4" id="KW-0547">Nucleotide-binding</keyword>
<feature type="domain" description="Pyridoxamine kinase/Phosphomethylpyrimidine kinase" evidence="7">
    <location>
        <begin position="248"/>
        <end position="380"/>
    </location>
</feature>
<dbReference type="Gene3D" id="3.40.1190.20">
    <property type="match status" value="1"/>
</dbReference>
<dbReference type="GO" id="GO:0005829">
    <property type="term" value="C:cytosol"/>
    <property type="evidence" value="ECO:0007669"/>
    <property type="project" value="TreeGrafter"/>
</dbReference>
<dbReference type="PANTHER" id="PTHR10534">
    <property type="entry name" value="PYRIDOXAL KINASE"/>
    <property type="match status" value="1"/>
</dbReference>
<reference evidence="8 9" key="1">
    <citation type="submission" date="2015-07" db="EMBL/GenBank/DDBJ databases">
        <title>Comparative genomics of the Sigatoka disease complex on banana suggests a link between parallel evolutionary changes in Pseudocercospora fijiensis and Pseudocercospora eumusae and increased virulence on the banana host.</title>
        <authorList>
            <person name="Chang T.-C."/>
            <person name="Salvucci A."/>
            <person name="Crous P.W."/>
            <person name="Stergiopoulos I."/>
        </authorList>
    </citation>
    <scope>NUCLEOTIDE SEQUENCE [LARGE SCALE GENOMIC DNA]</scope>
    <source>
        <strain evidence="8 9">CBS 114824</strain>
    </source>
</reference>
<sequence>MNIRGQRKKAARCMKRWKHTKAQAVIELLIGVDRSRGGGPKGRKRDRGRSLFSHSNTTPRHLLISDLFFHSKQCTVTKEISFPTRTSEDTVLPATRLGKWRSATLKSLSQRLTSWPLPVILVSIDVKSKYEHAVLRLVALKSYVGNTMATFCMQTLGCEVSAIHTSHNTHSSDYYHRKGNHVAYRTFTGRKTTPSEVADLYNGLKSALLHNFDVLLSGYCPSAALVHEVGKIGRDNKTRAATKPGSFFWILDPVMGDNGRIYVAEDCVDAYKALLKDADLILPNLFEAELLSGERISDLQGMGKAIGKLHREFGVPNVVVTSIRLPETSPVEEGEEAMLSVIGSTATSQGNPRFFRITLPALPVFFSGTGDMFAALLVARFREAAQAAGVLQIASWKPADEVPGPELPLAKAVSRVLASMHAVLKDTARHYEAVSQALGEEKVLNEGVGEAAEKDRAMERHLKLTRAAEVRVVRNARALREPPDLEKFRAEAVDLSGEGGYEEPADG</sequence>
<evidence type="ECO:0000256" key="6">
    <source>
        <dbReference type="ARBA" id="ARBA00022840"/>
    </source>
</evidence>
<proteinExistence type="inferred from homology"/>
<dbReference type="GO" id="GO:0008478">
    <property type="term" value="F:pyridoxal kinase activity"/>
    <property type="evidence" value="ECO:0007669"/>
    <property type="project" value="UniProtKB-EC"/>
</dbReference>
<dbReference type="AlphaFoldDB" id="A0A139HYY1"/>
<name>A0A139HYY1_9PEZI</name>
<gene>
    <name evidence="8" type="ORF">AC578_10189</name>
</gene>
<dbReference type="PANTHER" id="PTHR10534:SF2">
    <property type="entry name" value="PYRIDOXAL KINASE"/>
    <property type="match status" value="1"/>
</dbReference>
<dbReference type="GO" id="GO:0009443">
    <property type="term" value="P:pyridoxal 5'-phosphate salvage"/>
    <property type="evidence" value="ECO:0007669"/>
    <property type="project" value="InterPro"/>
</dbReference>
<accession>A0A139HYY1</accession>
<dbReference type="GO" id="GO:0005524">
    <property type="term" value="F:ATP binding"/>
    <property type="evidence" value="ECO:0007669"/>
    <property type="project" value="UniProtKB-KW"/>
</dbReference>
<comment type="similarity">
    <text evidence="1">Belongs to the pyridoxine kinase family.</text>
</comment>
<dbReference type="Proteomes" id="UP000070133">
    <property type="component" value="Unassembled WGS sequence"/>
</dbReference>
<evidence type="ECO:0000313" key="9">
    <source>
        <dbReference type="Proteomes" id="UP000070133"/>
    </source>
</evidence>
<keyword evidence="5" id="KW-0418">Kinase</keyword>
<dbReference type="CDD" id="cd01173">
    <property type="entry name" value="pyridoxal_pyridoxamine_kinase"/>
    <property type="match status" value="1"/>
</dbReference>
<dbReference type="EC" id="2.7.1.35" evidence="2"/>
<organism evidence="8 9">
    <name type="scientific">Pseudocercospora eumusae</name>
    <dbReference type="NCBI Taxonomy" id="321146"/>
    <lineage>
        <taxon>Eukaryota</taxon>
        <taxon>Fungi</taxon>
        <taxon>Dikarya</taxon>
        <taxon>Ascomycota</taxon>
        <taxon>Pezizomycotina</taxon>
        <taxon>Dothideomycetes</taxon>
        <taxon>Dothideomycetidae</taxon>
        <taxon>Mycosphaerellales</taxon>
        <taxon>Mycosphaerellaceae</taxon>
        <taxon>Pseudocercospora</taxon>
    </lineage>
</organism>
<dbReference type="SUPFAM" id="SSF53613">
    <property type="entry name" value="Ribokinase-like"/>
    <property type="match status" value="1"/>
</dbReference>
<evidence type="ECO:0000313" key="8">
    <source>
        <dbReference type="EMBL" id="KXT07648.1"/>
    </source>
</evidence>
<protein>
    <recommendedName>
        <fullName evidence="2">pyridoxal kinase</fullName>
        <ecNumber evidence="2">2.7.1.35</ecNumber>
    </recommendedName>
</protein>
<dbReference type="InterPro" id="IPR029056">
    <property type="entry name" value="Ribokinase-like"/>
</dbReference>
<evidence type="ECO:0000256" key="3">
    <source>
        <dbReference type="ARBA" id="ARBA00022679"/>
    </source>
</evidence>